<sequence length="150" mass="17354">MMLIESSLKLPARRLSPHSDIIPNSKITKKNFNLISPYCFSNLRSRKKREPSRVLKSSSSHAIHSIDFPFFPAPPRKENQFGDIYLGKYQFAKWNLMGHRDHTRRSDDIFLGDQFPVGDGPNHRASHLRPVLFISLKKKGRQPCALLDWN</sequence>
<evidence type="ECO:0000313" key="2">
    <source>
        <dbReference type="Proteomes" id="UP000886998"/>
    </source>
</evidence>
<comment type="caution">
    <text evidence="1">The sequence shown here is derived from an EMBL/GenBank/DDBJ whole genome shotgun (WGS) entry which is preliminary data.</text>
</comment>
<dbReference type="AlphaFoldDB" id="A0A8X6IG74"/>
<gene>
    <name evidence="1" type="ORF">TNIN_360591</name>
</gene>
<reference evidence="1" key="1">
    <citation type="submission" date="2020-08" db="EMBL/GenBank/DDBJ databases">
        <title>Multicomponent nature underlies the extraordinary mechanical properties of spider dragline silk.</title>
        <authorList>
            <person name="Kono N."/>
            <person name="Nakamura H."/>
            <person name="Mori M."/>
            <person name="Yoshida Y."/>
            <person name="Ohtoshi R."/>
            <person name="Malay A.D."/>
            <person name="Moran D.A.P."/>
            <person name="Tomita M."/>
            <person name="Numata K."/>
            <person name="Arakawa K."/>
        </authorList>
    </citation>
    <scope>NUCLEOTIDE SEQUENCE</scope>
</reference>
<protein>
    <submittedName>
        <fullName evidence="1">Uncharacterized protein</fullName>
    </submittedName>
</protein>
<organism evidence="1 2">
    <name type="scientific">Trichonephila inaurata madagascariensis</name>
    <dbReference type="NCBI Taxonomy" id="2747483"/>
    <lineage>
        <taxon>Eukaryota</taxon>
        <taxon>Metazoa</taxon>
        <taxon>Ecdysozoa</taxon>
        <taxon>Arthropoda</taxon>
        <taxon>Chelicerata</taxon>
        <taxon>Arachnida</taxon>
        <taxon>Araneae</taxon>
        <taxon>Araneomorphae</taxon>
        <taxon>Entelegynae</taxon>
        <taxon>Araneoidea</taxon>
        <taxon>Nephilidae</taxon>
        <taxon>Trichonephila</taxon>
        <taxon>Trichonephila inaurata</taxon>
    </lineage>
</organism>
<dbReference type="EMBL" id="BMAV01025679">
    <property type="protein sequence ID" value="GFS43702.1"/>
    <property type="molecule type" value="Genomic_DNA"/>
</dbReference>
<name>A0A8X6IG74_9ARAC</name>
<keyword evidence="2" id="KW-1185">Reference proteome</keyword>
<accession>A0A8X6IG74</accession>
<proteinExistence type="predicted"/>
<evidence type="ECO:0000313" key="1">
    <source>
        <dbReference type="EMBL" id="GFS43702.1"/>
    </source>
</evidence>
<dbReference type="Proteomes" id="UP000886998">
    <property type="component" value="Unassembled WGS sequence"/>
</dbReference>